<comment type="caution">
    <text evidence="1">The sequence shown here is derived from an EMBL/GenBank/DDBJ whole genome shotgun (WGS) entry which is preliminary data.</text>
</comment>
<reference evidence="1 2" key="2">
    <citation type="journal article" date="2022" name="Mol. Ecol. Resour.">
        <title>The genomes of chicory, endive, great burdock and yacon provide insights into Asteraceae paleo-polyploidization history and plant inulin production.</title>
        <authorList>
            <person name="Fan W."/>
            <person name="Wang S."/>
            <person name="Wang H."/>
            <person name="Wang A."/>
            <person name="Jiang F."/>
            <person name="Liu H."/>
            <person name="Zhao H."/>
            <person name="Xu D."/>
            <person name="Zhang Y."/>
        </authorList>
    </citation>
    <scope>NUCLEOTIDE SEQUENCE [LARGE SCALE GENOMIC DNA]</scope>
    <source>
        <strain evidence="2">cv. Yunnan</strain>
        <tissue evidence="1">Leaves</tissue>
    </source>
</reference>
<evidence type="ECO:0000313" key="1">
    <source>
        <dbReference type="EMBL" id="KAI3806441.1"/>
    </source>
</evidence>
<evidence type="ECO:0000313" key="2">
    <source>
        <dbReference type="Proteomes" id="UP001056120"/>
    </source>
</evidence>
<accession>A0ACB9IG36</accession>
<keyword evidence="2" id="KW-1185">Reference proteome</keyword>
<gene>
    <name evidence="1" type="ORF">L1987_22346</name>
</gene>
<protein>
    <submittedName>
        <fullName evidence="1">Uncharacterized protein</fullName>
    </submittedName>
</protein>
<organism evidence="1 2">
    <name type="scientific">Smallanthus sonchifolius</name>
    <dbReference type="NCBI Taxonomy" id="185202"/>
    <lineage>
        <taxon>Eukaryota</taxon>
        <taxon>Viridiplantae</taxon>
        <taxon>Streptophyta</taxon>
        <taxon>Embryophyta</taxon>
        <taxon>Tracheophyta</taxon>
        <taxon>Spermatophyta</taxon>
        <taxon>Magnoliopsida</taxon>
        <taxon>eudicotyledons</taxon>
        <taxon>Gunneridae</taxon>
        <taxon>Pentapetalae</taxon>
        <taxon>asterids</taxon>
        <taxon>campanulids</taxon>
        <taxon>Asterales</taxon>
        <taxon>Asteraceae</taxon>
        <taxon>Asteroideae</taxon>
        <taxon>Heliantheae alliance</taxon>
        <taxon>Millerieae</taxon>
        <taxon>Smallanthus</taxon>
    </lineage>
</organism>
<name>A0ACB9IG36_9ASTR</name>
<sequence>MEDHGRTWQPLMVLTSSPFHGHMTPTLQLATTTLHAKGFSIAIAHSKLNPPNPCNLPSDNLPAMKDSGSFSTFLNTLNNNWWEDELVDCEMGSPEERVVMICQPFSVDQGVNARYMSYAWKIGLELEQVEGGEIERVIKRVMVDDEGEEMRVRVNDMKEMVKESVGNKGSSQESLEGLVNFILSY</sequence>
<dbReference type="Proteomes" id="UP001056120">
    <property type="component" value="Linkage Group LG08"/>
</dbReference>
<reference evidence="2" key="1">
    <citation type="journal article" date="2022" name="Mol. Ecol. Resour.">
        <title>The genomes of chicory, endive, great burdock and yacon provide insights into Asteraceae palaeo-polyploidization history and plant inulin production.</title>
        <authorList>
            <person name="Fan W."/>
            <person name="Wang S."/>
            <person name="Wang H."/>
            <person name="Wang A."/>
            <person name="Jiang F."/>
            <person name="Liu H."/>
            <person name="Zhao H."/>
            <person name="Xu D."/>
            <person name="Zhang Y."/>
        </authorList>
    </citation>
    <scope>NUCLEOTIDE SEQUENCE [LARGE SCALE GENOMIC DNA]</scope>
    <source>
        <strain evidence="2">cv. Yunnan</strain>
    </source>
</reference>
<dbReference type="EMBL" id="CM042025">
    <property type="protein sequence ID" value="KAI3806441.1"/>
    <property type="molecule type" value="Genomic_DNA"/>
</dbReference>
<proteinExistence type="predicted"/>